<protein>
    <recommendedName>
        <fullName evidence="4">J domain-containing protein</fullName>
    </recommendedName>
</protein>
<dbReference type="GeneID" id="28741852"/>
<sequence>MKTAYPGYEANKKTTIIAFDVSKDYYNILGITAGTIGHLNSAYLKQSRRWAPCTFDGITEFLDLLKQAHATLSNPVSKAAYDAARIQRIASEPDLLPKIQAFSADPELNRLFPWYDNVEEWELSRAAEDYDDGYSSSSTVSSIETRNYGIRGQSSLYKIRRTVKPQPAVTTEDLTPLPAEEAHSPDPIKDYVLFHWPPRKPARECVFADYFYDDLTDKPIIADLRRHHKQAQAAWRAAQSWVARPAWNCDTCKHKPEMYKVIEARSWKDHLEQARTLRREEKTRRKEERRLLRRHERDARSRER</sequence>
<dbReference type="VEuPathDB" id="FungiDB:AB675_944"/>
<dbReference type="AlphaFoldDB" id="A0A0N0NSK4"/>
<evidence type="ECO:0008006" key="4">
    <source>
        <dbReference type="Google" id="ProtNLM"/>
    </source>
</evidence>
<keyword evidence="3" id="KW-1185">Reference proteome</keyword>
<dbReference type="OrthoDB" id="376357at2759"/>
<dbReference type="Gene3D" id="1.10.287.110">
    <property type="entry name" value="DnaJ domain"/>
    <property type="match status" value="1"/>
</dbReference>
<organism evidence="2 3">
    <name type="scientific">Cyphellophora attinorum</name>
    <dbReference type="NCBI Taxonomy" id="1664694"/>
    <lineage>
        <taxon>Eukaryota</taxon>
        <taxon>Fungi</taxon>
        <taxon>Dikarya</taxon>
        <taxon>Ascomycota</taxon>
        <taxon>Pezizomycotina</taxon>
        <taxon>Eurotiomycetes</taxon>
        <taxon>Chaetothyriomycetidae</taxon>
        <taxon>Chaetothyriales</taxon>
        <taxon>Cyphellophoraceae</taxon>
        <taxon>Cyphellophora</taxon>
    </lineage>
</organism>
<name>A0A0N0NSK4_9EURO</name>
<evidence type="ECO:0000313" key="2">
    <source>
        <dbReference type="EMBL" id="KPI46089.1"/>
    </source>
</evidence>
<evidence type="ECO:0000313" key="3">
    <source>
        <dbReference type="Proteomes" id="UP000038010"/>
    </source>
</evidence>
<comment type="caution">
    <text evidence="2">The sequence shown here is derived from an EMBL/GenBank/DDBJ whole genome shotgun (WGS) entry which is preliminary data.</text>
</comment>
<dbReference type="SUPFAM" id="SSF46565">
    <property type="entry name" value="Chaperone J-domain"/>
    <property type="match status" value="1"/>
</dbReference>
<reference evidence="2 3" key="1">
    <citation type="submission" date="2015-06" db="EMBL/GenBank/DDBJ databases">
        <title>Draft genome of the ant-associated black yeast Phialophora attae CBS 131958.</title>
        <authorList>
            <person name="Moreno L.F."/>
            <person name="Stielow B.J."/>
            <person name="de Hoog S."/>
            <person name="Vicente V.A."/>
            <person name="Weiss V.A."/>
            <person name="de Vries M."/>
            <person name="Cruz L.M."/>
            <person name="Souza E.M."/>
        </authorList>
    </citation>
    <scope>NUCLEOTIDE SEQUENCE [LARGE SCALE GENOMIC DNA]</scope>
    <source>
        <strain evidence="2 3">CBS 131958</strain>
    </source>
</reference>
<dbReference type="EMBL" id="LFJN01000001">
    <property type="protein sequence ID" value="KPI46089.1"/>
    <property type="molecule type" value="Genomic_DNA"/>
</dbReference>
<proteinExistence type="predicted"/>
<dbReference type="Proteomes" id="UP000038010">
    <property type="component" value="Unassembled WGS sequence"/>
</dbReference>
<evidence type="ECO:0000256" key="1">
    <source>
        <dbReference type="SAM" id="MobiDB-lite"/>
    </source>
</evidence>
<feature type="region of interest" description="Disordered" evidence="1">
    <location>
        <begin position="280"/>
        <end position="304"/>
    </location>
</feature>
<dbReference type="InterPro" id="IPR036869">
    <property type="entry name" value="J_dom_sf"/>
</dbReference>
<gene>
    <name evidence="2" type="ORF">AB675_944</name>
</gene>
<accession>A0A0N0NSK4</accession>
<dbReference type="RefSeq" id="XP_018006052.1">
    <property type="nucleotide sequence ID" value="XM_018149983.1"/>
</dbReference>